<accession>X1LBQ7</accession>
<protein>
    <submittedName>
        <fullName evidence="1">Uncharacterized protein</fullName>
    </submittedName>
</protein>
<dbReference type="AlphaFoldDB" id="X1LBQ7"/>
<organism evidence="1">
    <name type="scientific">marine sediment metagenome</name>
    <dbReference type="NCBI Taxonomy" id="412755"/>
    <lineage>
        <taxon>unclassified sequences</taxon>
        <taxon>metagenomes</taxon>
        <taxon>ecological metagenomes</taxon>
    </lineage>
</organism>
<reference evidence="1" key="1">
    <citation type="journal article" date="2014" name="Front. Microbiol.">
        <title>High frequency of phylogenetically diverse reductive dehalogenase-homologous genes in deep subseafloor sedimentary metagenomes.</title>
        <authorList>
            <person name="Kawai M."/>
            <person name="Futagami T."/>
            <person name="Toyoda A."/>
            <person name="Takaki Y."/>
            <person name="Nishi S."/>
            <person name="Hori S."/>
            <person name="Arai W."/>
            <person name="Tsubouchi T."/>
            <person name="Morono Y."/>
            <person name="Uchiyama I."/>
            <person name="Ito T."/>
            <person name="Fujiyama A."/>
            <person name="Inagaki F."/>
            <person name="Takami H."/>
        </authorList>
    </citation>
    <scope>NUCLEOTIDE SEQUENCE</scope>
    <source>
        <strain evidence="1">Expedition CK06-06</strain>
    </source>
</reference>
<comment type="caution">
    <text evidence="1">The sequence shown here is derived from an EMBL/GenBank/DDBJ whole genome shotgun (WGS) entry which is preliminary data.</text>
</comment>
<gene>
    <name evidence="1" type="ORF">S06H3_09569</name>
</gene>
<evidence type="ECO:0000313" key="1">
    <source>
        <dbReference type="EMBL" id="GAI16757.1"/>
    </source>
</evidence>
<proteinExistence type="predicted"/>
<name>X1LBQ7_9ZZZZ</name>
<sequence>MDKNILVEKNIEEGKILVEALDRSLFTLKGALWYYYLKHDEWRLLLVSPLVDRLGPKRSYTIIQNVIQDLHLFSISIIDISVLSPKNRLIQLLKIALSTGPRDISKIRFTRNTINNVFVEDALIYRLA</sequence>
<dbReference type="EMBL" id="BARV01004250">
    <property type="protein sequence ID" value="GAI16757.1"/>
    <property type="molecule type" value="Genomic_DNA"/>
</dbReference>